<dbReference type="Gene3D" id="2.170.190.11">
    <property type="entry name" value="Molybdopterin biosynthesis moea protein, domain 3"/>
    <property type="match status" value="1"/>
</dbReference>
<accession>A0A023BYI1</accession>
<dbReference type="STRING" id="1317122.ATO12_08210"/>
<dbReference type="SUPFAM" id="SSF63867">
    <property type="entry name" value="MoeA C-terminal domain-like"/>
    <property type="match status" value="1"/>
</dbReference>
<comment type="similarity">
    <text evidence="3 6">Belongs to the MoeA family.</text>
</comment>
<dbReference type="GO" id="GO:0005829">
    <property type="term" value="C:cytosol"/>
    <property type="evidence" value="ECO:0007669"/>
    <property type="project" value="TreeGrafter"/>
</dbReference>
<dbReference type="eggNOG" id="COG0303">
    <property type="taxonomic scope" value="Bacteria"/>
</dbReference>
<dbReference type="PANTHER" id="PTHR10192:SF5">
    <property type="entry name" value="GEPHYRIN"/>
    <property type="match status" value="1"/>
</dbReference>
<keyword evidence="4 6" id="KW-0501">Molybdenum cofactor biosynthesis</keyword>
<dbReference type="Proteomes" id="UP000023541">
    <property type="component" value="Unassembled WGS sequence"/>
</dbReference>
<dbReference type="UniPathway" id="UPA00344"/>
<dbReference type="EC" id="2.10.1.1" evidence="6"/>
<evidence type="ECO:0000313" key="9">
    <source>
        <dbReference type="Proteomes" id="UP000023541"/>
    </source>
</evidence>
<dbReference type="RefSeq" id="WP_034239451.1">
    <property type="nucleotide sequence ID" value="NZ_AQRA01000002.1"/>
</dbReference>
<dbReference type="Pfam" id="PF03453">
    <property type="entry name" value="MoeA_N"/>
    <property type="match status" value="1"/>
</dbReference>
<comment type="catalytic activity">
    <reaction evidence="5">
        <text>adenylyl-molybdopterin + molybdate = Mo-molybdopterin + AMP + H(+)</text>
        <dbReference type="Rhea" id="RHEA:35047"/>
        <dbReference type="ChEBI" id="CHEBI:15378"/>
        <dbReference type="ChEBI" id="CHEBI:36264"/>
        <dbReference type="ChEBI" id="CHEBI:62727"/>
        <dbReference type="ChEBI" id="CHEBI:71302"/>
        <dbReference type="ChEBI" id="CHEBI:456215"/>
        <dbReference type="EC" id="2.10.1.1"/>
    </reaction>
</comment>
<dbReference type="GO" id="GO:0061599">
    <property type="term" value="F:molybdopterin molybdotransferase activity"/>
    <property type="evidence" value="ECO:0007669"/>
    <property type="project" value="UniProtKB-UniRule"/>
</dbReference>
<evidence type="ECO:0000256" key="1">
    <source>
        <dbReference type="ARBA" id="ARBA00002901"/>
    </source>
</evidence>
<dbReference type="InterPro" id="IPR001453">
    <property type="entry name" value="MoaB/Mog_dom"/>
</dbReference>
<dbReference type="PROSITE" id="PS01079">
    <property type="entry name" value="MOCF_BIOSYNTHESIS_2"/>
    <property type="match status" value="1"/>
</dbReference>
<dbReference type="Pfam" id="PF00994">
    <property type="entry name" value="MoCF_biosynth"/>
    <property type="match status" value="1"/>
</dbReference>
<dbReference type="InterPro" id="IPR036688">
    <property type="entry name" value="MoeA_C_domain_IV_sf"/>
</dbReference>
<evidence type="ECO:0000256" key="2">
    <source>
        <dbReference type="ARBA" id="ARBA00005046"/>
    </source>
</evidence>
<organism evidence="8 9">
    <name type="scientific">Aquimarina atlantica</name>
    <dbReference type="NCBI Taxonomy" id="1317122"/>
    <lineage>
        <taxon>Bacteria</taxon>
        <taxon>Pseudomonadati</taxon>
        <taxon>Bacteroidota</taxon>
        <taxon>Flavobacteriia</taxon>
        <taxon>Flavobacteriales</taxon>
        <taxon>Flavobacteriaceae</taxon>
        <taxon>Aquimarina</taxon>
    </lineage>
</organism>
<evidence type="ECO:0000256" key="4">
    <source>
        <dbReference type="ARBA" id="ARBA00023150"/>
    </source>
</evidence>
<keyword evidence="6" id="KW-0479">Metal-binding</keyword>
<comment type="function">
    <text evidence="1 6">Catalyzes the insertion of molybdate into adenylated molybdopterin with the concomitant release of AMP.</text>
</comment>
<proteinExistence type="inferred from homology"/>
<dbReference type="InterPro" id="IPR005111">
    <property type="entry name" value="MoeA_C_domain_IV"/>
</dbReference>
<dbReference type="InterPro" id="IPR038987">
    <property type="entry name" value="MoeA-like"/>
</dbReference>
<dbReference type="EMBL" id="AQRA01000002">
    <property type="protein sequence ID" value="EZH74713.1"/>
    <property type="molecule type" value="Genomic_DNA"/>
</dbReference>
<dbReference type="Gene3D" id="2.40.340.10">
    <property type="entry name" value="MoeA, C-terminal, domain IV"/>
    <property type="match status" value="1"/>
</dbReference>
<dbReference type="PANTHER" id="PTHR10192">
    <property type="entry name" value="MOLYBDOPTERIN BIOSYNTHESIS PROTEIN"/>
    <property type="match status" value="1"/>
</dbReference>
<dbReference type="GO" id="GO:0046872">
    <property type="term" value="F:metal ion binding"/>
    <property type="evidence" value="ECO:0007669"/>
    <property type="project" value="UniProtKB-UniRule"/>
</dbReference>
<comment type="cofactor">
    <cofactor evidence="6">
        <name>Mg(2+)</name>
        <dbReference type="ChEBI" id="CHEBI:18420"/>
    </cofactor>
</comment>
<evidence type="ECO:0000256" key="5">
    <source>
        <dbReference type="ARBA" id="ARBA00047317"/>
    </source>
</evidence>
<sequence length="391" mass="42556">MIAVEKALELINNNIKKTDVIITIPISKALGYVLAKDVLSPINMPPFRQSAMDGYALGSVEEKTFDLIGEVKAGDNTDPNLEPGKAIRIFTGAPVPSRAKAVIMQEKVEIQNNQVLLQETVLPNANIRPLGEQIKKDDIALPEGTVITAAGVGYLASLGITHVQVYQKPSIAIIATGNELVPPGQTLKYGQIYESNSIMLSTALTDVGFADISYFKVEDEYDITLALLENTITHYDAVLISGGISVGDYDFVGKALRALDVDEIFYKVKQKPGKPLYFAKKQGTTIFALPGNPASSLSCFYIYVLPALLKISGYKEYHLKQTTASSNLKYAKKGQRAEFLKAYAEEDKVTILDGQASSMLRSFAQANALVYLPEDVTEINIGDTVQVINLP</sequence>
<dbReference type="CDD" id="cd00887">
    <property type="entry name" value="MoeA"/>
    <property type="match status" value="1"/>
</dbReference>
<comment type="caution">
    <text evidence="8">The sequence shown here is derived from an EMBL/GenBank/DDBJ whole genome shotgun (WGS) entry which is preliminary data.</text>
</comment>
<dbReference type="OrthoDB" id="9804758at2"/>
<name>A0A023BYI1_9FLAO</name>
<dbReference type="AlphaFoldDB" id="A0A023BYI1"/>
<evidence type="ECO:0000313" key="8">
    <source>
        <dbReference type="EMBL" id="EZH74713.1"/>
    </source>
</evidence>
<dbReference type="InterPro" id="IPR008284">
    <property type="entry name" value="MoCF_biosynth_CS"/>
</dbReference>
<dbReference type="GO" id="GO:0006777">
    <property type="term" value="P:Mo-molybdopterin cofactor biosynthetic process"/>
    <property type="evidence" value="ECO:0007669"/>
    <property type="project" value="UniProtKB-UniRule"/>
</dbReference>
<keyword evidence="9" id="KW-1185">Reference proteome</keyword>
<dbReference type="SUPFAM" id="SSF63882">
    <property type="entry name" value="MoeA N-terminal region -like"/>
    <property type="match status" value="1"/>
</dbReference>
<dbReference type="Gene3D" id="3.90.105.10">
    <property type="entry name" value="Molybdopterin biosynthesis moea protein, domain 2"/>
    <property type="match status" value="1"/>
</dbReference>
<dbReference type="NCBIfam" id="NF045515">
    <property type="entry name" value="Glp_gephyrin"/>
    <property type="match status" value="1"/>
</dbReference>
<protein>
    <recommendedName>
        <fullName evidence="6">Molybdopterin molybdenumtransferase</fullName>
        <ecNumber evidence="6">2.10.1.1</ecNumber>
    </recommendedName>
</protein>
<keyword evidence="6" id="KW-0808">Transferase</keyword>
<dbReference type="Pfam" id="PF03454">
    <property type="entry name" value="MoeA_C"/>
    <property type="match status" value="1"/>
</dbReference>
<keyword evidence="6" id="KW-0500">Molybdenum</keyword>
<dbReference type="NCBIfam" id="TIGR00177">
    <property type="entry name" value="molyb_syn"/>
    <property type="match status" value="1"/>
</dbReference>
<evidence type="ECO:0000256" key="6">
    <source>
        <dbReference type="RuleBase" id="RU365090"/>
    </source>
</evidence>
<reference evidence="8 9" key="1">
    <citation type="submission" date="2014-04" db="EMBL/GenBank/DDBJ databases">
        <title>Aquimarina sp. 22II-S11-z7 Genome Sequencing.</title>
        <authorList>
            <person name="Lai Q."/>
        </authorList>
    </citation>
    <scope>NUCLEOTIDE SEQUENCE [LARGE SCALE GENOMIC DNA]</scope>
    <source>
        <strain evidence="8 9">22II-S11-z7</strain>
    </source>
</reference>
<dbReference type="InterPro" id="IPR005110">
    <property type="entry name" value="MoeA_linker/N"/>
</dbReference>
<dbReference type="SUPFAM" id="SSF53218">
    <property type="entry name" value="Molybdenum cofactor biosynthesis proteins"/>
    <property type="match status" value="1"/>
</dbReference>
<keyword evidence="6" id="KW-0460">Magnesium</keyword>
<evidence type="ECO:0000259" key="7">
    <source>
        <dbReference type="SMART" id="SM00852"/>
    </source>
</evidence>
<dbReference type="Gene3D" id="3.40.980.10">
    <property type="entry name" value="MoaB/Mog-like domain"/>
    <property type="match status" value="1"/>
</dbReference>
<evidence type="ECO:0000256" key="3">
    <source>
        <dbReference type="ARBA" id="ARBA00010763"/>
    </source>
</evidence>
<dbReference type="InterPro" id="IPR036425">
    <property type="entry name" value="MoaB/Mog-like_dom_sf"/>
</dbReference>
<gene>
    <name evidence="8" type="ORF">ATO12_08210</name>
</gene>
<comment type="pathway">
    <text evidence="2 6">Cofactor biosynthesis; molybdopterin biosynthesis.</text>
</comment>
<dbReference type="SMART" id="SM00852">
    <property type="entry name" value="MoCF_biosynth"/>
    <property type="match status" value="1"/>
</dbReference>
<feature type="domain" description="MoaB/Mog" evidence="7">
    <location>
        <begin position="172"/>
        <end position="310"/>
    </location>
</feature>
<dbReference type="InterPro" id="IPR036135">
    <property type="entry name" value="MoeA_linker/N_sf"/>
</dbReference>